<organism evidence="2 3">
    <name type="scientific">Vespula pensylvanica</name>
    <name type="common">Western yellow jacket</name>
    <name type="synonym">Wasp</name>
    <dbReference type="NCBI Taxonomy" id="30213"/>
    <lineage>
        <taxon>Eukaryota</taxon>
        <taxon>Metazoa</taxon>
        <taxon>Ecdysozoa</taxon>
        <taxon>Arthropoda</taxon>
        <taxon>Hexapoda</taxon>
        <taxon>Insecta</taxon>
        <taxon>Pterygota</taxon>
        <taxon>Neoptera</taxon>
        <taxon>Endopterygota</taxon>
        <taxon>Hymenoptera</taxon>
        <taxon>Apocrita</taxon>
        <taxon>Aculeata</taxon>
        <taxon>Vespoidea</taxon>
        <taxon>Vespidae</taxon>
        <taxon>Vespinae</taxon>
        <taxon>Vespula</taxon>
    </lineage>
</organism>
<feature type="chain" id="PRO_5032953742" evidence="1">
    <location>
        <begin position="20"/>
        <end position="199"/>
    </location>
</feature>
<dbReference type="EMBL" id="JACSDY010000022">
    <property type="protein sequence ID" value="KAF7392268.1"/>
    <property type="molecule type" value="Genomic_DNA"/>
</dbReference>
<keyword evidence="1" id="KW-0732">Signal</keyword>
<comment type="caution">
    <text evidence="2">The sequence shown here is derived from an EMBL/GenBank/DDBJ whole genome shotgun (WGS) entry which is preliminary data.</text>
</comment>
<gene>
    <name evidence="2" type="ORF">H0235_017267</name>
</gene>
<feature type="signal peptide" evidence="1">
    <location>
        <begin position="1"/>
        <end position="19"/>
    </location>
</feature>
<reference evidence="2" key="1">
    <citation type="journal article" date="2020" name="G3 (Bethesda)">
        <title>High-Quality Assemblies for Three Invasive Social Wasps from the &lt;i&gt;Vespula&lt;/i&gt; Genus.</title>
        <authorList>
            <person name="Harrop T.W.R."/>
            <person name="Guhlin J."/>
            <person name="McLaughlin G.M."/>
            <person name="Permina E."/>
            <person name="Stockwell P."/>
            <person name="Gilligan J."/>
            <person name="Le Lec M.F."/>
            <person name="Gruber M.A.M."/>
            <person name="Quinn O."/>
            <person name="Lovegrove M."/>
            <person name="Duncan E.J."/>
            <person name="Remnant E.J."/>
            <person name="Van Eeckhoven J."/>
            <person name="Graham B."/>
            <person name="Knapp R.A."/>
            <person name="Langford K.W."/>
            <person name="Kronenberg Z."/>
            <person name="Press M.O."/>
            <person name="Eacker S.M."/>
            <person name="Wilson-Rankin E.E."/>
            <person name="Purcell J."/>
            <person name="Lester P.J."/>
            <person name="Dearden P.K."/>
        </authorList>
    </citation>
    <scope>NUCLEOTIDE SEQUENCE</scope>
    <source>
        <strain evidence="2">Volc-1</strain>
    </source>
</reference>
<evidence type="ECO:0000256" key="1">
    <source>
        <dbReference type="SAM" id="SignalP"/>
    </source>
</evidence>
<protein>
    <submittedName>
        <fullName evidence="2">Uncharacterized protein</fullName>
    </submittedName>
</protein>
<dbReference type="Proteomes" id="UP000600918">
    <property type="component" value="Unassembled WGS sequence"/>
</dbReference>
<name>A0A834N2Y1_VESPE</name>
<evidence type="ECO:0000313" key="2">
    <source>
        <dbReference type="EMBL" id="KAF7392268.1"/>
    </source>
</evidence>
<accession>A0A834N2Y1</accession>
<keyword evidence="3" id="KW-1185">Reference proteome</keyword>
<evidence type="ECO:0000313" key="3">
    <source>
        <dbReference type="Proteomes" id="UP000600918"/>
    </source>
</evidence>
<proteinExistence type="predicted"/>
<sequence>MVVMVVMVMVAMGLEGVIGKTRERQPIISPQYVIYHRELAFSSRNVLLECRNIVMYKTYNAVDMVGSSTKSESTLLTSATREDAGVEVEVGICRSSSYTILPVESCLHRNITDEAVRNSIDRLAGSIIGNHIEELDELDNPRIDRADLLSKRFSKLAGAFRSHLSGKTTGHHGSWLIETRRRCLKMCSRQQNGAKATLA</sequence>
<dbReference type="AlphaFoldDB" id="A0A834N2Y1"/>